<accession>A0A8R7QTC5</accession>
<dbReference type="Proteomes" id="UP000015106">
    <property type="component" value="Chromosome 6"/>
</dbReference>
<dbReference type="Gene3D" id="3.80.10.10">
    <property type="entry name" value="Ribonuclease Inhibitor"/>
    <property type="match status" value="1"/>
</dbReference>
<dbReference type="PROSITE" id="PS50181">
    <property type="entry name" value="FBOX"/>
    <property type="match status" value="1"/>
</dbReference>
<dbReference type="SMART" id="SM00256">
    <property type="entry name" value="FBOX"/>
    <property type="match status" value="1"/>
</dbReference>
<protein>
    <recommendedName>
        <fullName evidence="1">F-box domain-containing protein</fullName>
    </recommendedName>
</protein>
<dbReference type="AlphaFoldDB" id="A0A8R7QTC5"/>
<dbReference type="Pfam" id="PF23622">
    <property type="entry name" value="LRR_At1g61320_AtMIF1"/>
    <property type="match status" value="1"/>
</dbReference>
<dbReference type="Gene3D" id="1.20.1280.50">
    <property type="match status" value="1"/>
</dbReference>
<reference evidence="2" key="2">
    <citation type="submission" date="2018-03" db="EMBL/GenBank/DDBJ databases">
        <title>The Triticum urartu genome reveals the dynamic nature of wheat genome evolution.</title>
        <authorList>
            <person name="Ling H."/>
            <person name="Ma B."/>
            <person name="Shi X."/>
            <person name="Liu H."/>
            <person name="Dong L."/>
            <person name="Sun H."/>
            <person name="Cao Y."/>
            <person name="Gao Q."/>
            <person name="Zheng S."/>
            <person name="Li Y."/>
            <person name="Yu Y."/>
            <person name="Du H."/>
            <person name="Qi M."/>
            <person name="Li Y."/>
            <person name="Yu H."/>
            <person name="Cui Y."/>
            <person name="Wang N."/>
            <person name="Chen C."/>
            <person name="Wu H."/>
            <person name="Zhao Y."/>
            <person name="Zhang J."/>
            <person name="Li Y."/>
            <person name="Zhou W."/>
            <person name="Zhang B."/>
            <person name="Hu W."/>
            <person name="Eijk M."/>
            <person name="Tang J."/>
            <person name="Witsenboer H."/>
            <person name="Zhao S."/>
            <person name="Li Z."/>
            <person name="Zhang A."/>
            <person name="Wang D."/>
            <person name="Liang C."/>
        </authorList>
    </citation>
    <scope>NUCLEOTIDE SEQUENCE [LARGE SCALE GENOMIC DNA]</scope>
    <source>
        <strain evidence="2">cv. G1812</strain>
    </source>
</reference>
<name>A0A8R7QTC5_TRIUA</name>
<dbReference type="InterPro" id="IPR032675">
    <property type="entry name" value="LRR_dom_sf"/>
</dbReference>
<dbReference type="InterPro" id="IPR036047">
    <property type="entry name" value="F-box-like_dom_sf"/>
</dbReference>
<proteinExistence type="predicted"/>
<dbReference type="EnsemblPlants" id="TuG1812G0600004398.01.T01">
    <property type="protein sequence ID" value="TuG1812G0600004398.01.T01"/>
    <property type="gene ID" value="TuG1812G0600004398.01"/>
</dbReference>
<dbReference type="Pfam" id="PF00646">
    <property type="entry name" value="F-box"/>
    <property type="match status" value="1"/>
</dbReference>
<sequence length="450" mass="52017">MQKVSADDVISSLPDDILLNILDRLNVRDATRTSILSRRWSQLSAMLPRLSITAQDVLPSKSKTGTTNKKTTTKASISKDVLVRRTNAAVVKAARSILARRDLGGRSIRLFSATFYLRDDAPMSVGCAVGNAMATCKIDKTEFTILTEKERVKCTANDLVNYAAWFVSFFQECPHAFVGLTRLYLENLRFAESDFVSNIIITCKQLECLKFVNCSTKSWITLHVEHAQLSELSIVNCRFDMVKLTWLPKLTRLAFEYWMMSFQEPPLSIGYAPLLKALTLSNVYCTWHKTVEISKFLYETSIQDLRDLRLGFKYEKIWVQPERLTKRLTSVFQQLRIANLVDIPEGYDLTWTMFILEAAPSLEELYMKVMHHPCEMQMNPEIRREHLYSNNKGVEWKSPTSNFKHRRLTKFILFGFQVNDYMVNHVRRILKATVNLQDIYPYDRLICPKC</sequence>
<reference evidence="2" key="3">
    <citation type="submission" date="2022-06" db="UniProtKB">
        <authorList>
            <consortium name="EnsemblPlants"/>
        </authorList>
    </citation>
    <scope>IDENTIFICATION</scope>
</reference>
<dbReference type="InterPro" id="IPR055357">
    <property type="entry name" value="LRR_At1g61320_AtMIF1"/>
</dbReference>
<dbReference type="InterPro" id="IPR044997">
    <property type="entry name" value="F-box_plant"/>
</dbReference>
<feature type="domain" description="F-box" evidence="1">
    <location>
        <begin position="7"/>
        <end position="43"/>
    </location>
</feature>
<reference evidence="3" key="1">
    <citation type="journal article" date="2013" name="Nature">
        <title>Draft genome of the wheat A-genome progenitor Triticum urartu.</title>
        <authorList>
            <person name="Ling H.Q."/>
            <person name="Zhao S."/>
            <person name="Liu D."/>
            <person name="Wang J."/>
            <person name="Sun H."/>
            <person name="Zhang C."/>
            <person name="Fan H."/>
            <person name="Li D."/>
            <person name="Dong L."/>
            <person name="Tao Y."/>
            <person name="Gao C."/>
            <person name="Wu H."/>
            <person name="Li Y."/>
            <person name="Cui Y."/>
            <person name="Guo X."/>
            <person name="Zheng S."/>
            <person name="Wang B."/>
            <person name="Yu K."/>
            <person name="Liang Q."/>
            <person name="Yang W."/>
            <person name="Lou X."/>
            <person name="Chen J."/>
            <person name="Feng M."/>
            <person name="Jian J."/>
            <person name="Zhang X."/>
            <person name="Luo G."/>
            <person name="Jiang Y."/>
            <person name="Liu J."/>
            <person name="Wang Z."/>
            <person name="Sha Y."/>
            <person name="Zhang B."/>
            <person name="Wu H."/>
            <person name="Tang D."/>
            <person name="Shen Q."/>
            <person name="Xue P."/>
            <person name="Zou S."/>
            <person name="Wang X."/>
            <person name="Liu X."/>
            <person name="Wang F."/>
            <person name="Yang Y."/>
            <person name="An X."/>
            <person name="Dong Z."/>
            <person name="Zhang K."/>
            <person name="Zhang X."/>
            <person name="Luo M.C."/>
            <person name="Dvorak J."/>
            <person name="Tong Y."/>
            <person name="Wang J."/>
            <person name="Yang H."/>
            <person name="Li Z."/>
            <person name="Wang D."/>
            <person name="Zhang A."/>
            <person name="Wang J."/>
        </authorList>
    </citation>
    <scope>NUCLEOTIDE SEQUENCE</scope>
    <source>
        <strain evidence="3">cv. G1812</strain>
    </source>
</reference>
<dbReference type="SUPFAM" id="SSF81383">
    <property type="entry name" value="F-box domain"/>
    <property type="match status" value="1"/>
</dbReference>
<organism evidence="2 3">
    <name type="scientific">Triticum urartu</name>
    <name type="common">Red wild einkorn</name>
    <name type="synonym">Crithodium urartu</name>
    <dbReference type="NCBI Taxonomy" id="4572"/>
    <lineage>
        <taxon>Eukaryota</taxon>
        <taxon>Viridiplantae</taxon>
        <taxon>Streptophyta</taxon>
        <taxon>Embryophyta</taxon>
        <taxon>Tracheophyta</taxon>
        <taxon>Spermatophyta</taxon>
        <taxon>Magnoliopsida</taxon>
        <taxon>Liliopsida</taxon>
        <taxon>Poales</taxon>
        <taxon>Poaceae</taxon>
        <taxon>BOP clade</taxon>
        <taxon>Pooideae</taxon>
        <taxon>Triticodae</taxon>
        <taxon>Triticeae</taxon>
        <taxon>Triticinae</taxon>
        <taxon>Triticum</taxon>
    </lineage>
</organism>
<evidence type="ECO:0000313" key="3">
    <source>
        <dbReference type="Proteomes" id="UP000015106"/>
    </source>
</evidence>
<dbReference type="SUPFAM" id="SSF52047">
    <property type="entry name" value="RNI-like"/>
    <property type="match status" value="1"/>
</dbReference>
<dbReference type="PANTHER" id="PTHR32153">
    <property type="entry name" value="OJ000223_09.16 PROTEIN"/>
    <property type="match status" value="1"/>
</dbReference>
<dbReference type="InterPro" id="IPR001810">
    <property type="entry name" value="F-box_dom"/>
</dbReference>
<evidence type="ECO:0000259" key="1">
    <source>
        <dbReference type="PROSITE" id="PS50181"/>
    </source>
</evidence>
<dbReference type="Gramene" id="TuG1812G0600004398.01.T01">
    <property type="protein sequence ID" value="TuG1812G0600004398.01.T01"/>
    <property type="gene ID" value="TuG1812G0600004398.01"/>
</dbReference>
<evidence type="ECO:0000313" key="2">
    <source>
        <dbReference type="EnsemblPlants" id="TuG1812G0600004398.01.T01"/>
    </source>
</evidence>
<keyword evidence="3" id="KW-1185">Reference proteome</keyword>